<dbReference type="Pfam" id="PF02110">
    <property type="entry name" value="HK"/>
    <property type="match status" value="1"/>
</dbReference>
<organism evidence="13">
    <name type="scientific">Lacrimispora sp. BS-2</name>
    <dbReference type="NCBI Taxonomy" id="3151850"/>
    <lineage>
        <taxon>Bacteria</taxon>
        <taxon>Bacillati</taxon>
        <taxon>Bacillota</taxon>
        <taxon>Clostridia</taxon>
        <taxon>Lachnospirales</taxon>
        <taxon>Lachnospiraceae</taxon>
        <taxon>Lacrimispora</taxon>
    </lineage>
</organism>
<sequence>MNRKFHDSLAGLVREKKPIVHCITNYVTAGDVANIILACGGSPIMADQPEEASEISALSDCLLLNIGTPKETTEAAMIKAGLEANRRNHPVIFDPVGIGASRYRTEMALSLLKEVKATVIRGNASELRILLKELTGKNGKSGNSSDSSARGVDASFSDEIREDTMEALKETARALSAATGAVAVMTGAIDIVTSGKETCLIRNGCPQMTRIAGSGCMLDGIIAAYVASAGPASSQHAVFQAAALATAAAGLCGERAAKKTETLQAGTSSFRCCFIDEISLLDDSTLKGGINIEVS</sequence>
<comment type="catalytic activity">
    <reaction evidence="1 11">
        <text>5-(2-hydroxyethyl)-4-methylthiazole + ATP = 4-methyl-5-(2-phosphooxyethyl)-thiazole + ADP + H(+)</text>
        <dbReference type="Rhea" id="RHEA:24212"/>
        <dbReference type="ChEBI" id="CHEBI:15378"/>
        <dbReference type="ChEBI" id="CHEBI:17957"/>
        <dbReference type="ChEBI" id="CHEBI:30616"/>
        <dbReference type="ChEBI" id="CHEBI:58296"/>
        <dbReference type="ChEBI" id="CHEBI:456216"/>
        <dbReference type="EC" id="2.7.1.50"/>
    </reaction>
</comment>
<feature type="compositionally biased region" description="Low complexity" evidence="12">
    <location>
        <begin position="137"/>
        <end position="148"/>
    </location>
</feature>
<dbReference type="EC" id="2.7.1.50" evidence="11"/>
<feature type="binding site" evidence="11">
    <location>
        <position position="186"/>
    </location>
    <ligand>
        <name>ATP</name>
        <dbReference type="ChEBI" id="CHEBI:30616"/>
    </ligand>
</feature>
<evidence type="ECO:0000256" key="11">
    <source>
        <dbReference type="HAMAP-Rule" id="MF_00228"/>
    </source>
</evidence>
<dbReference type="Gene3D" id="3.40.1190.20">
    <property type="match status" value="1"/>
</dbReference>
<evidence type="ECO:0000256" key="3">
    <source>
        <dbReference type="ARBA" id="ARBA00004868"/>
    </source>
</evidence>
<evidence type="ECO:0000256" key="6">
    <source>
        <dbReference type="ARBA" id="ARBA00022741"/>
    </source>
</evidence>
<evidence type="ECO:0000256" key="12">
    <source>
        <dbReference type="SAM" id="MobiDB-lite"/>
    </source>
</evidence>
<keyword evidence="8 11" id="KW-0067">ATP-binding</keyword>
<dbReference type="InterPro" id="IPR029056">
    <property type="entry name" value="Ribokinase-like"/>
</dbReference>
<feature type="binding site" evidence="11">
    <location>
        <position position="121"/>
    </location>
    <ligand>
        <name>ATP</name>
        <dbReference type="ChEBI" id="CHEBI:30616"/>
    </ligand>
</feature>
<dbReference type="GO" id="GO:0005524">
    <property type="term" value="F:ATP binding"/>
    <property type="evidence" value="ECO:0007669"/>
    <property type="project" value="UniProtKB-UniRule"/>
</dbReference>
<comment type="pathway">
    <text evidence="3 11">Cofactor biosynthesis; thiamine diphosphate biosynthesis; 4-methyl-5-(2-phosphoethyl)-thiazole from 5-(2-hydroxyethyl)-4-methylthiazole: step 1/1.</text>
</comment>
<dbReference type="PRINTS" id="PR01099">
    <property type="entry name" value="HYETHTZKNASE"/>
</dbReference>
<evidence type="ECO:0000256" key="2">
    <source>
        <dbReference type="ARBA" id="ARBA00001946"/>
    </source>
</evidence>
<dbReference type="PIRSF" id="PIRSF000513">
    <property type="entry name" value="Thz_kinase"/>
    <property type="match status" value="1"/>
</dbReference>
<evidence type="ECO:0000256" key="8">
    <source>
        <dbReference type="ARBA" id="ARBA00022840"/>
    </source>
</evidence>
<keyword evidence="5 11" id="KW-0479">Metal-binding</keyword>
<keyword evidence="6 11" id="KW-0547">Nucleotide-binding</keyword>
<name>A0AAU7PPS9_9FIRM</name>
<evidence type="ECO:0000256" key="1">
    <source>
        <dbReference type="ARBA" id="ARBA00001771"/>
    </source>
</evidence>
<keyword evidence="9 11" id="KW-0460">Magnesium</keyword>
<dbReference type="EMBL" id="CP157940">
    <property type="protein sequence ID" value="XBS54087.1"/>
    <property type="molecule type" value="Genomic_DNA"/>
</dbReference>
<evidence type="ECO:0000313" key="13">
    <source>
        <dbReference type="EMBL" id="XBS54087.1"/>
    </source>
</evidence>
<dbReference type="GO" id="GO:0009228">
    <property type="term" value="P:thiamine biosynthetic process"/>
    <property type="evidence" value="ECO:0007669"/>
    <property type="project" value="UniProtKB-KW"/>
</dbReference>
<dbReference type="NCBIfam" id="NF006830">
    <property type="entry name" value="PRK09355.1"/>
    <property type="match status" value="1"/>
</dbReference>
<accession>A0AAU7PPS9</accession>
<dbReference type="GO" id="GO:0009229">
    <property type="term" value="P:thiamine diphosphate biosynthetic process"/>
    <property type="evidence" value="ECO:0007669"/>
    <property type="project" value="UniProtKB-UniRule"/>
</dbReference>
<dbReference type="AlphaFoldDB" id="A0AAU7PPS9"/>
<evidence type="ECO:0000256" key="9">
    <source>
        <dbReference type="ARBA" id="ARBA00022842"/>
    </source>
</evidence>
<dbReference type="GO" id="GO:0004417">
    <property type="term" value="F:hydroxyethylthiazole kinase activity"/>
    <property type="evidence" value="ECO:0007669"/>
    <property type="project" value="UniProtKB-UniRule"/>
</dbReference>
<dbReference type="HAMAP" id="MF_00228">
    <property type="entry name" value="Thz_kinase"/>
    <property type="match status" value="1"/>
</dbReference>
<reference evidence="13" key="1">
    <citation type="submission" date="2024-06" db="EMBL/GenBank/DDBJ databases">
        <title>Lacrimispora cavernae sp. nov., a novel anaerobe isolated from bat guano pile inside a cave.</title>
        <authorList>
            <person name="Miller S.L."/>
            <person name="Lu N."/>
            <person name="King J."/>
            <person name="Sankaranarayanan K."/>
            <person name="Lawson P.A."/>
        </authorList>
    </citation>
    <scope>NUCLEOTIDE SEQUENCE</scope>
    <source>
        <strain evidence="13">BS-2</strain>
    </source>
</reference>
<protein>
    <recommendedName>
        <fullName evidence="11">Hydroxyethylthiazole kinase</fullName>
        <ecNumber evidence="11">2.7.1.50</ecNumber>
    </recommendedName>
    <alternativeName>
        <fullName evidence="11">4-methyl-5-beta-hydroxyethylthiazole kinase</fullName>
        <shortName evidence="11">TH kinase</shortName>
        <shortName evidence="11">Thz kinase</shortName>
    </alternativeName>
</protein>
<dbReference type="InterPro" id="IPR000417">
    <property type="entry name" value="Hyethyz_kinase"/>
</dbReference>
<feature type="region of interest" description="Disordered" evidence="12">
    <location>
        <begin position="137"/>
        <end position="156"/>
    </location>
</feature>
<dbReference type="GO" id="GO:0000287">
    <property type="term" value="F:magnesium ion binding"/>
    <property type="evidence" value="ECO:0007669"/>
    <property type="project" value="UniProtKB-UniRule"/>
</dbReference>
<comment type="function">
    <text evidence="11">Catalyzes the phosphorylation of the hydroxyl group of 4-methyl-5-beta-hydroxyethylthiazole (THZ).</text>
</comment>
<dbReference type="CDD" id="cd01170">
    <property type="entry name" value="THZ_kinase"/>
    <property type="match status" value="1"/>
</dbReference>
<proteinExistence type="inferred from homology"/>
<dbReference type="RefSeq" id="WP_349946497.1">
    <property type="nucleotide sequence ID" value="NZ_CP157940.1"/>
</dbReference>
<keyword evidence="10 11" id="KW-0784">Thiamine biosynthesis</keyword>
<keyword evidence="7 11" id="KW-0418">Kinase</keyword>
<evidence type="ECO:0000256" key="10">
    <source>
        <dbReference type="ARBA" id="ARBA00022977"/>
    </source>
</evidence>
<comment type="cofactor">
    <cofactor evidence="2 11">
        <name>Mg(2+)</name>
        <dbReference type="ChEBI" id="CHEBI:18420"/>
    </cofactor>
</comment>
<dbReference type="SUPFAM" id="SSF53613">
    <property type="entry name" value="Ribokinase-like"/>
    <property type="match status" value="1"/>
</dbReference>
<evidence type="ECO:0000256" key="4">
    <source>
        <dbReference type="ARBA" id="ARBA00022679"/>
    </source>
</evidence>
<feature type="binding site" evidence="11">
    <location>
        <position position="213"/>
    </location>
    <ligand>
        <name>substrate</name>
    </ligand>
</feature>
<feature type="binding site" evidence="11">
    <location>
        <position position="45"/>
    </location>
    <ligand>
        <name>substrate</name>
    </ligand>
</feature>
<evidence type="ECO:0000256" key="5">
    <source>
        <dbReference type="ARBA" id="ARBA00022723"/>
    </source>
</evidence>
<keyword evidence="4 11" id="KW-0808">Transferase</keyword>
<evidence type="ECO:0000256" key="7">
    <source>
        <dbReference type="ARBA" id="ARBA00022777"/>
    </source>
</evidence>
<gene>
    <name evidence="11 13" type="primary">thiM</name>
    <name evidence="13" type="ORF">ABFV83_20215</name>
</gene>
<comment type="similarity">
    <text evidence="11">Belongs to the Thz kinase family.</text>
</comment>